<protein>
    <submittedName>
        <fullName evidence="2">Uncharacterized protein</fullName>
    </submittedName>
</protein>
<reference evidence="2 3" key="2">
    <citation type="journal article" date="2023" name="Mol. Biol. Evol.">
        <title>Genomics of Secondarily Temperate Adaptation in the Only Non-Antarctic Icefish.</title>
        <authorList>
            <person name="Rivera-Colon A.G."/>
            <person name="Rayamajhi N."/>
            <person name="Minhas B.F."/>
            <person name="Madrigal G."/>
            <person name="Bilyk K.T."/>
            <person name="Yoon V."/>
            <person name="Hune M."/>
            <person name="Gregory S."/>
            <person name="Cheng C.H.C."/>
            <person name="Catchen J.M."/>
        </authorList>
    </citation>
    <scope>NUCLEOTIDE SEQUENCE [LARGE SCALE GENOMIC DNA]</scope>
    <source>
        <strain evidence="2">JMC-PN-2008</strain>
    </source>
</reference>
<dbReference type="EMBL" id="JAUZQC010000022">
    <property type="protein sequence ID" value="KAK5851426.1"/>
    <property type="molecule type" value="Genomic_DNA"/>
</dbReference>
<dbReference type="AlphaFoldDB" id="A0AAN8A1R5"/>
<evidence type="ECO:0000313" key="2">
    <source>
        <dbReference type="EMBL" id="KAK5851426.1"/>
    </source>
</evidence>
<feature type="region of interest" description="Disordered" evidence="1">
    <location>
        <begin position="1"/>
        <end position="26"/>
    </location>
</feature>
<comment type="caution">
    <text evidence="2">The sequence shown here is derived from an EMBL/GenBank/DDBJ whole genome shotgun (WGS) entry which is preliminary data.</text>
</comment>
<accession>A0AAN8A1R5</accession>
<sequence length="125" mass="14332">MNLDTRTFWTSSPSPTTYSKTEQKMRRDKQFIGRRLNGSATRKEPKQIFKYDFTAPTFQKLTVAQQATRGTRGTRTKHPSSMYESPPGISVVKKNYLHSLCTNGSIPHYYAEFYNTQLAVSEQIA</sequence>
<evidence type="ECO:0000313" key="3">
    <source>
        <dbReference type="Proteomes" id="UP001346869"/>
    </source>
</evidence>
<keyword evidence="3" id="KW-1185">Reference proteome</keyword>
<gene>
    <name evidence="2" type="ORF">PBY51_002221</name>
</gene>
<proteinExistence type="predicted"/>
<evidence type="ECO:0000256" key="1">
    <source>
        <dbReference type="SAM" id="MobiDB-lite"/>
    </source>
</evidence>
<reference evidence="2 3" key="1">
    <citation type="journal article" date="2023" name="Genes (Basel)">
        <title>Chromosome-Level Genome Assembly and Circadian Gene Repertoire of the Patagonia Blennie Eleginops maclovinus-The Closest Ancestral Proxy of Antarctic Cryonotothenioids.</title>
        <authorList>
            <person name="Cheng C.C."/>
            <person name="Rivera-Colon A.G."/>
            <person name="Minhas B.F."/>
            <person name="Wilson L."/>
            <person name="Rayamajhi N."/>
            <person name="Vargas-Chacoff L."/>
            <person name="Catchen J.M."/>
        </authorList>
    </citation>
    <scope>NUCLEOTIDE SEQUENCE [LARGE SCALE GENOMIC DNA]</scope>
    <source>
        <strain evidence="2">JMC-PN-2008</strain>
    </source>
</reference>
<feature type="region of interest" description="Disordered" evidence="1">
    <location>
        <begin position="66"/>
        <end position="86"/>
    </location>
</feature>
<feature type="compositionally biased region" description="Low complexity" evidence="1">
    <location>
        <begin position="1"/>
        <end position="20"/>
    </location>
</feature>
<dbReference type="Proteomes" id="UP001346869">
    <property type="component" value="Unassembled WGS sequence"/>
</dbReference>
<name>A0AAN8A1R5_ELEMC</name>
<organism evidence="2 3">
    <name type="scientific">Eleginops maclovinus</name>
    <name type="common">Patagonian blennie</name>
    <name type="synonym">Eleginus maclovinus</name>
    <dbReference type="NCBI Taxonomy" id="56733"/>
    <lineage>
        <taxon>Eukaryota</taxon>
        <taxon>Metazoa</taxon>
        <taxon>Chordata</taxon>
        <taxon>Craniata</taxon>
        <taxon>Vertebrata</taxon>
        <taxon>Euteleostomi</taxon>
        <taxon>Actinopterygii</taxon>
        <taxon>Neopterygii</taxon>
        <taxon>Teleostei</taxon>
        <taxon>Neoteleostei</taxon>
        <taxon>Acanthomorphata</taxon>
        <taxon>Eupercaria</taxon>
        <taxon>Perciformes</taxon>
        <taxon>Notothenioidei</taxon>
        <taxon>Eleginopidae</taxon>
        <taxon>Eleginops</taxon>
    </lineage>
</organism>